<evidence type="ECO:0000313" key="2">
    <source>
        <dbReference type="WBParaSite" id="nRc.2.0.1.t01044-RA"/>
    </source>
</evidence>
<dbReference type="WBParaSite" id="nRc.2.0.1.t01044-RA">
    <property type="protein sequence ID" value="nRc.2.0.1.t01044-RA"/>
    <property type="gene ID" value="nRc.2.0.1.g01044"/>
</dbReference>
<accession>A0A915HHY2</accession>
<reference evidence="2" key="1">
    <citation type="submission" date="2022-11" db="UniProtKB">
        <authorList>
            <consortium name="WormBaseParasite"/>
        </authorList>
    </citation>
    <scope>IDENTIFICATION</scope>
</reference>
<organism evidence="1 2">
    <name type="scientific">Romanomermis culicivorax</name>
    <name type="common">Nematode worm</name>
    <dbReference type="NCBI Taxonomy" id="13658"/>
    <lineage>
        <taxon>Eukaryota</taxon>
        <taxon>Metazoa</taxon>
        <taxon>Ecdysozoa</taxon>
        <taxon>Nematoda</taxon>
        <taxon>Enoplea</taxon>
        <taxon>Dorylaimia</taxon>
        <taxon>Mermithida</taxon>
        <taxon>Mermithoidea</taxon>
        <taxon>Mermithidae</taxon>
        <taxon>Romanomermis</taxon>
    </lineage>
</organism>
<sequence>MKLKRISENLSPLILKIFHVSYSALKKCVEDKIKIIIIAALTKGKKEAVPVTSRSYRARDYLDVGITSNSNLKPSPIWWVSVTFPFNPDPDVSFAATRLKVNLPIEQV</sequence>
<evidence type="ECO:0000313" key="1">
    <source>
        <dbReference type="Proteomes" id="UP000887565"/>
    </source>
</evidence>
<keyword evidence="1" id="KW-1185">Reference proteome</keyword>
<proteinExistence type="predicted"/>
<dbReference type="Proteomes" id="UP000887565">
    <property type="component" value="Unplaced"/>
</dbReference>
<dbReference type="AlphaFoldDB" id="A0A915HHY2"/>
<name>A0A915HHY2_ROMCU</name>
<protein>
    <submittedName>
        <fullName evidence="2">Uncharacterized protein</fullName>
    </submittedName>
</protein>